<dbReference type="PANTHER" id="PTHR37473:SF1">
    <property type="entry name" value="EF-HAND DOMAIN-CONTAINING PROTEIN"/>
    <property type="match status" value="1"/>
</dbReference>
<gene>
    <name evidence="2" type="ORF">HAKA00212_LOCUS15842</name>
</gene>
<reference evidence="2" key="1">
    <citation type="submission" date="2021-01" db="EMBL/GenBank/DDBJ databases">
        <authorList>
            <person name="Corre E."/>
            <person name="Pelletier E."/>
            <person name="Niang G."/>
            <person name="Scheremetjew M."/>
            <person name="Finn R."/>
            <person name="Kale V."/>
            <person name="Holt S."/>
            <person name="Cochrane G."/>
            <person name="Meng A."/>
            <person name="Brown T."/>
            <person name="Cohen L."/>
        </authorList>
    </citation>
    <scope>NUCLEOTIDE SEQUENCE</scope>
    <source>
        <strain evidence="2">CCMP3107</strain>
    </source>
</reference>
<name>A0A7S3XZU6_HETAK</name>
<accession>A0A7S3XZU6</accession>
<evidence type="ECO:0000256" key="1">
    <source>
        <dbReference type="SAM" id="MobiDB-lite"/>
    </source>
</evidence>
<organism evidence="2">
    <name type="scientific">Heterosigma akashiwo</name>
    <name type="common">Chromophytic alga</name>
    <name type="synonym">Heterosigma carterae</name>
    <dbReference type="NCBI Taxonomy" id="2829"/>
    <lineage>
        <taxon>Eukaryota</taxon>
        <taxon>Sar</taxon>
        <taxon>Stramenopiles</taxon>
        <taxon>Ochrophyta</taxon>
        <taxon>Raphidophyceae</taxon>
        <taxon>Chattonellales</taxon>
        <taxon>Chattonellaceae</taxon>
        <taxon>Heterosigma</taxon>
    </lineage>
</organism>
<dbReference type="PANTHER" id="PTHR37473">
    <property type="entry name" value="EF-HAND DOMAIN-CONTAINING PROTEIN"/>
    <property type="match status" value="1"/>
</dbReference>
<sequence>MNANGSSASLQMNAALPSEVYNYNGKLLSAQQRKKQAKHDAQLLANRIALLQKEEERAWRKIHQTKNRAQEILKLREDNEKRMEERMQAAMHANSIQQQLAEQNKVNEELARRNRAQQVERMFKEKKEKVQAVRQEKQLMRRELLGMRESDVVQNRRRREEVLAQEQQLREMRERERALKLEQNKKNYEEKVKNEHQESKAKEKEVEQLERVEMELIQKLKSTQLLQQNAYSELENALNEEH</sequence>
<protein>
    <submittedName>
        <fullName evidence="2">Uncharacterized protein</fullName>
    </submittedName>
</protein>
<feature type="region of interest" description="Disordered" evidence="1">
    <location>
        <begin position="187"/>
        <end position="206"/>
    </location>
</feature>
<proteinExistence type="predicted"/>
<evidence type="ECO:0000313" key="2">
    <source>
        <dbReference type="EMBL" id="CAE0637068.1"/>
    </source>
</evidence>
<dbReference type="EMBL" id="HBIU01034408">
    <property type="protein sequence ID" value="CAE0637068.1"/>
    <property type="molecule type" value="Transcribed_RNA"/>
</dbReference>
<dbReference type="AlphaFoldDB" id="A0A7S3XZU6"/>